<dbReference type="Proteomes" id="UP001597218">
    <property type="component" value="Unassembled WGS sequence"/>
</dbReference>
<evidence type="ECO:0000256" key="1">
    <source>
        <dbReference type="ARBA" id="ARBA00001922"/>
    </source>
</evidence>
<dbReference type="InterPro" id="IPR006099">
    <property type="entry name" value="MeMalonylCoA_mutase_a/b_cat"/>
</dbReference>
<dbReference type="EMBL" id="JBHUGI010000002">
    <property type="protein sequence ID" value="MFD1926619.1"/>
    <property type="molecule type" value="Genomic_DNA"/>
</dbReference>
<dbReference type="PANTHER" id="PTHR48101">
    <property type="entry name" value="METHYLMALONYL-COA MUTASE, MITOCHONDRIAL-RELATED"/>
    <property type="match status" value="1"/>
</dbReference>
<evidence type="ECO:0000313" key="8">
    <source>
        <dbReference type="Proteomes" id="UP001597218"/>
    </source>
</evidence>
<evidence type="ECO:0000313" key="7">
    <source>
        <dbReference type="EMBL" id="MFD1926619.1"/>
    </source>
</evidence>
<evidence type="ECO:0000256" key="5">
    <source>
        <dbReference type="ARBA" id="ARBA00023285"/>
    </source>
</evidence>
<dbReference type="Pfam" id="PF01642">
    <property type="entry name" value="MM_CoA_mutase"/>
    <property type="match status" value="1"/>
</dbReference>
<comment type="similarity">
    <text evidence="2">Belongs to the methylmalonyl-CoA mutase family.</text>
</comment>
<accession>A0ABW4SB69</accession>
<sequence>MTIHKMKTITFQDTDYETWKEVALASLKGQPFDQLITKTIEGIDLQPLYTEADLLKQADGVLAQSISAIRNSKIETGWIIAQQQYAEDGKAFLVELKNSIDKGNGAIVYDGSVALNWEQDTLAEIALLLPKYPVFIKNISADDAILEVFNLVPTDLRAAVQGAVSALNWSKPKGYVNVRAVCADSWTVHHKGADAVTELALTLAQAAENASSYKSFDEFAKDFYVRFAIDTNFFLEIAKIRAFRVLWHSFSSAYNVEKQIPVLVHAETSLRSYSKLDSYVNLLRAGNETFSAVLGGADVVTVHPHDVLTGTTTASRRLARNIQIVLKEETHTGKVIDPSAGSYYIETLTAELVEKAWKLFLEIDASGGYLKYVAGPLEKRLEELTVVRQDEVAKGKKSLIGTNVYANLDETLLPDVKDLHIEGRFAEQFEKSRVLFSTSQPKTTLLTFGELKDYKIRADFASGFLATGGIWTIESPAFQNVQDALNWLATEKPDYAIVCASPEFIDEAMDELLLGMPSEIAIDVAGKFDEKRSKDWIEKGLSGFIFSGQNRVEKFLEINEKWKGAEEK</sequence>
<dbReference type="RefSeq" id="WP_381535270.1">
    <property type="nucleotide sequence ID" value="NZ_JBHUGI010000002.1"/>
</dbReference>
<evidence type="ECO:0000259" key="6">
    <source>
        <dbReference type="Pfam" id="PF01642"/>
    </source>
</evidence>
<keyword evidence="5" id="KW-0170">Cobalt</keyword>
<evidence type="ECO:0000256" key="2">
    <source>
        <dbReference type="ARBA" id="ARBA00008465"/>
    </source>
</evidence>
<keyword evidence="3" id="KW-0846">Cobalamin</keyword>
<dbReference type="SUPFAM" id="SSF52242">
    <property type="entry name" value="Cobalamin (vitamin B12)-binding domain"/>
    <property type="match status" value="1"/>
</dbReference>
<comment type="cofactor">
    <cofactor evidence="1">
        <name>adenosylcob(III)alamin</name>
        <dbReference type="ChEBI" id="CHEBI:18408"/>
    </cofactor>
</comment>
<evidence type="ECO:0000256" key="3">
    <source>
        <dbReference type="ARBA" id="ARBA00022628"/>
    </source>
</evidence>
<dbReference type="SUPFAM" id="SSF51703">
    <property type="entry name" value="Cobalamin (vitamin B12)-dependent enzymes"/>
    <property type="match status" value="1"/>
</dbReference>
<organism evidence="7 8">
    <name type="scientific">Sporosarcina siberiensis</name>
    <dbReference type="NCBI Taxonomy" id="1365606"/>
    <lineage>
        <taxon>Bacteria</taxon>
        <taxon>Bacillati</taxon>
        <taxon>Bacillota</taxon>
        <taxon>Bacilli</taxon>
        <taxon>Bacillales</taxon>
        <taxon>Caryophanaceae</taxon>
        <taxon>Sporosarcina</taxon>
    </lineage>
</organism>
<comment type="caution">
    <text evidence="7">The sequence shown here is derived from an EMBL/GenBank/DDBJ whole genome shotgun (WGS) entry which is preliminary data.</text>
</comment>
<name>A0ABW4SB69_9BACL</name>
<dbReference type="Gene3D" id="3.40.50.280">
    <property type="entry name" value="Cobalamin-binding domain"/>
    <property type="match status" value="1"/>
</dbReference>
<keyword evidence="8" id="KW-1185">Reference proteome</keyword>
<dbReference type="InterPro" id="IPR016176">
    <property type="entry name" value="Cbl-dep_enz_cat"/>
</dbReference>
<proteinExistence type="inferred from homology"/>
<feature type="domain" description="Methylmalonyl-CoA mutase alpha/beta chain catalytic" evidence="6">
    <location>
        <begin position="176"/>
        <end position="428"/>
    </location>
</feature>
<dbReference type="InterPro" id="IPR036724">
    <property type="entry name" value="Cobalamin-bd_sf"/>
</dbReference>
<dbReference type="Gene3D" id="3.20.20.240">
    <property type="entry name" value="Methylmalonyl-CoA mutase"/>
    <property type="match status" value="1"/>
</dbReference>
<reference evidence="8" key="1">
    <citation type="journal article" date="2019" name="Int. J. Syst. Evol. Microbiol.">
        <title>The Global Catalogue of Microorganisms (GCM) 10K type strain sequencing project: providing services to taxonomists for standard genome sequencing and annotation.</title>
        <authorList>
            <consortium name="The Broad Institute Genomics Platform"/>
            <consortium name="The Broad Institute Genome Sequencing Center for Infectious Disease"/>
            <person name="Wu L."/>
            <person name="Ma J."/>
        </authorList>
    </citation>
    <scope>NUCLEOTIDE SEQUENCE [LARGE SCALE GENOMIC DNA]</scope>
    <source>
        <strain evidence="8">CGMCC 4.7177</strain>
    </source>
</reference>
<protein>
    <submittedName>
        <fullName evidence="7">Methylmalonyl-CoA mutase family protein</fullName>
    </submittedName>
</protein>
<keyword evidence="4" id="KW-0413">Isomerase</keyword>
<evidence type="ECO:0000256" key="4">
    <source>
        <dbReference type="ARBA" id="ARBA00023235"/>
    </source>
</evidence>
<gene>
    <name evidence="7" type="ORF">ACFSFY_00840</name>
</gene>